<evidence type="ECO:0000313" key="3">
    <source>
        <dbReference type="Proteomes" id="UP000177371"/>
    </source>
</evidence>
<accession>A0A1F4V2T9</accession>
<dbReference type="PROSITE" id="PS51257">
    <property type="entry name" value="PROKAR_LIPOPROTEIN"/>
    <property type="match status" value="1"/>
</dbReference>
<sequence>MNKLQTFHNIKQKLPLGILLVFTGLVLTACFHTQKQQSNTTETTSKQNENQSKGQKVKGSLFDMMKLNKNMMCSYTSKDDEGNTIFTAEMFLSGKKIRSNVKMTDNEEKTIESFMVSDGEWFYIWSNASDKGTKFKIDEMEKSLQDATKDVKDQTTKNPDLNKVAEKFDYSCDSWIPDTSKFTVPSNVTFIDMQETLDKLKEQLGGFKEAGCNACNMIQDASAKAECLKNLGC</sequence>
<dbReference type="AlphaFoldDB" id="A0A1F4V2T9"/>
<protein>
    <submittedName>
        <fullName evidence="2">Uncharacterized protein</fullName>
    </submittedName>
</protein>
<dbReference type="EMBL" id="MEUT01000019">
    <property type="protein sequence ID" value="OGC51515.1"/>
    <property type="molecule type" value="Genomic_DNA"/>
</dbReference>
<proteinExistence type="predicted"/>
<comment type="caution">
    <text evidence="2">The sequence shown here is derived from an EMBL/GenBank/DDBJ whole genome shotgun (WGS) entry which is preliminary data.</text>
</comment>
<reference evidence="2 3" key="1">
    <citation type="journal article" date="2016" name="Nat. Commun.">
        <title>Thousands of microbial genomes shed light on interconnected biogeochemical processes in an aquifer system.</title>
        <authorList>
            <person name="Anantharaman K."/>
            <person name="Brown C.T."/>
            <person name="Hug L.A."/>
            <person name="Sharon I."/>
            <person name="Castelle C.J."/>
            <person name="Probst A.J."/>
            <person name="Thomas B.C."/>
            <person name="Singh A."/>
            <person name="Wilkins M.J."/>
            <person name="Karaoz U."/>
            <person name="Brodie E.L."/>
            <person name="Williams K.H."/>
            <person name="Hubbard S.S."/>
            <person name="Banfield J.F."/>
        </authorList>
    </citation>
    <scope>NUCLEOTIDE SEQUENCE [LARGE SCALE GENOMIC DNA]</scope>
</reference>
<evidence type="ECO:0000313" key="2">
    <source>
        <dbReference type="EMBL" id="OGC51515.1"/>
    </source>
</evidence>
<name>A0A1F4V2T9_UNCKA</name>
<dbReference type="Proteomes" id="UP000177371">
    <property type="component" value="Unassembled WGS sequence"/>
</dbReference>
<evidence type="ECO:0000256" key="1">
    <source>
        <dbReference type="SAM" id="MobiDB-lite"/>
    </source>
</evidence>
<feature type="compositionally biased region" description="Polar residues" evidence="1">
    <location>
        <begin position="37"/>
        <end position="54"/>
    </location>
</feature>
<gene>
    <name evidence="2" type="ORF">A2W32_04520</name>
</gene>
<feature type="region of interest" description="Disordered" evidence="1">
    <location>
        <begin position="37"/>
        <end position="57"/>
    </location>
</feature>
<organism evidence="2 3">
    <name type="scientific">candidate division WWE3 bacterium RBG_16_37_10</name>
    <dbReference type="NCBI Taxonomy" id="1802610"/>
    <lineage>
        <taxon>Bacteria</taxon>
        <taxon>Katanobacteria</taxon>
    </lineage>
</organism>